<dbReference type="AlphaFoldDB" id="A0A1W5IC36"/>
<dbReference type="GO" id="GO:0003954">
    <property type="term" value="F:NADH dehydrogenase activity"/>
    <property type="evidence" value="ECO:0007669"/>
    <property type="project" value="TreeGrafter"/>
</dbReference>
<feature type="transmembrane region" description="Helical" evidence="8">
    <location>
        <begin position="63"/>
        <end position="82"/>
    </location>
</feature>
<dbReference type="GO" id="GO:0016020">
    <property type="term" value="C:membrane"/>
    <property type="evidence" value="ECO:0007669"/>
    <property type="project" value="UniProtKB-SubCell"/>
</dbReference>
<evidence type="ECO:0000256" key="3">
    <source>
        <dbReference type="ARBA" id="ARBA00021096"/>
    </source>
</evidence>
<evidence type="ECO:0000313" key="11">
    <source>
        <dbReference type="EMBL" id="AIR76264.1"/>
    </source>
</evidence>
<name>A0A1W5IC36_9EUPU</name>
<reference evidence="11" key="1">
    <citation type="journal article" date="2017" name="Hereditas">
        <title>The complete mitogenome of Orcula dolium (Draparnaud, 1801); ultra-deep sequencing from a single long-range PCR using the Ion-Torrent PGM.</title>
        <authorList>
            <person name="Groenenberg D.S.J."/>
            <person name="Harl J."/>
            <person name="Duijm E."/>
            <person name="Gittenberger E."/>
        </authorList>
    </citation>
    <scope>NUCLEOTIDE SEQUENCE</scope>
</reference>
<keyword evidence="5 8" id="KW-1133">Transmembrane helix</keyword>
<feature type="transmembrane region" description="Helical" evidence="8">
    <location>
        <begin position="38"/>
        <end position="57"/>
    </location>
</feature>
<dbReference type="EC" id="7.1.1.2" evidence="2 8"/>
<dbReference type="PANTHER" id="PTHR42829">
    <property type="entry name" value="NADH-UBIQUINONE OXIDOREDUCTASE CHAIN 5"/>
    <property type="match status" value="1"/>
</dbReference>
<feature type="transmembrane region" description="Helical" evidence="8">
    <location>
        <begin position="12"/>
        <end position="31"/>
    </location>
</feature>
<feature type="transmembrane region" description="Helical" evidence="8">
    <location>
        <begin position="242"/>
        <end position="263"/>
    </location>
</feature>
<dbReference type="GO" id="GO:0008137">
    <property type="term" value="F:NADH dehydrogenase (ubiquinone) activity"/>
    <property type="evidence" value="ECO:0007669"/>
    <property type="project" value="UniProtKB-EC"/>
</dbReference>
<dbReference type="RefSeq" id="YP_009370137.1">
    <property type="nucleotide sequence ID" value="NC_034782.1"/>
</dbReference>
<feature type="transmembrane region" description="Helical" evidence="8">
    <location>
        <begin position="270"/>
        <end position="290"/>
    </location>
</feature>
<evidence type="ECO:0000259" key="10">
    <source>
        <dbReference type="Pfam" id="PF00662"/>
    </source>
</evidence>
<dbReference type="InterPro" id="IPR001516">
    <property type="entry name" value="Proton_antipo_N"/>
</dbReference>
<evidence type="ECO:0000256" key="1">
    <source>
        <dbReference type="ARBA" id="ARBA00004141"/>
    </source>
</evidence>
<dbReference type="PANTHER" id="PTHR42829:SF2">
    <property type="entry name" value="NADH-UBIQUINONE OXIDOREDUCTASE CHAIN 5"/>
    <property type="match status" value="1"/>
</dbReference>
<comment type="subcellular location">
    <subcellularLocation>
        <location evidence="1">Membrane</location>
        <topology evidence="1">Multi-pass membrane protein</topology>
    </subcellularLocation>
</comment>
<feature type="transmembrane region" description="Helical" evidence="8">
    <location>
        <begin position="94"/>
        <end position="116"/>
    </location>
</feature>
<keyword evidence="4 8" id="KW-0812">Transmembrane</keyword>
<keyword evidence="8 11" id="KW-0496">Mitochondrion</keyword>
<feature type="transmembrane region" description="Helical" evidence="8">
    <location>
        <begin position="536"/>
        <end position="559"/>
    </location>
</feature>
<feature type="transmembrane region" description="Helical" evidence="8">
    <location>
        <begin position="122"/>
        <end position="142"/>
    </location>
</feature>
<dbReference type="EMBL" id="KJ867421">
    <property type="protein sequence ID" value="AIR76264.1"/>
    <property type="molecule type" value="Genomic_DNA"/>
</dbReference>
<feature type="transmembrane region" description="Helical" evidence="8">
    <location>
        <begin position="302"/>
        <end position="320"/>
    </location>
</feature>
<dbReference type="Pfam" id="PF00662">
    <property type="entry name" value="Proton_antipo_N"/>
    <property type="match status" value="1"/>
</dbReference>
<evidence type="ECO:0000259" key="9">
    <source>
        <dbReference type="Pfam" id="PF00361"/>
    </source>
</evidence>
<feature type="domain" description="NADH-Ubiquinone oxidoreductase (complex I) chain 5 N-terminal" evidence="10">
    <location>
        <begin position="45"/>
        <end position="88"/>
    </location>
</feature>
<dbReference type="InterPro" id="IPR001750">
    <property type="entry name" value="ND/Mrp_TM"/>
</dbReference>
<dbReference type="GO" id="GO:0015990">
    <property type="term" value="P:electron transport coupled proton transport"/>
    <property type="evidence" value="ECO:0007669"/>
    <property type="project" value="TreeGrafter"/>
</dbReference>
<organism evidence="11">
    <name type="scientific">Orcula dolium</name>
    <dbReference type="NCBI Taxonomy" id="1331962"/>
    <lineage>
        <taxon>Eukaryota</taxon>
        <taxon>Metazoa</taxon>
        <taxon>Spiralia</taxon>
        <taxon>Lophotrochozoa</taxon>
        <taxon>Mollusca</taxon>
        <taxon>Gastropoda</taxon>
        <taxon>Heterobranchia</taxon>
        <taxon>Euthyneura</taxon>
        <taxon>Panpulmonata</taxon>
        <taxon>Eupulmonata</taxon>
        <taxon>Stylommatophora</taxon>
        <taxon>Orthurethra</taxon>
        <taxon>Orculidae</taxon>
        <taxon>Orcula</taxon>
    </lineage>
</organism>
<feature type="domain" description="NADH:quinone oxidoreductase/Mrp antiporter transmembrane" evidence="9">
    <location>
        <begin position="109"/>
        <end position="385"/>
    </location>
</feature>
<accession>A0A1W5IC36</accession>
<keyword evidence="8" id="KW-0520">NAD</keyword>
<sequence>MLLKFSKFYRLPLLLLVSSSVLSTCFFLLLLCNQKSMLAEVNIFSISSTWISVLFIFDKVSLSFSMVVSLISLCVFSFATSYMAEDLFKFRFGLILMLFVVSMNILIFSGSLFLLLLGWDGLGISSFALIIYYQSIVSLKAGYLTLMTNRMGDVVILMSIPFMLMTGSISIFPITYSHSLVVLLLLLASLTKSAQYPFSAWLPAAMAAPTPVSALVHSSTLVTAGVYLIIRVSMSLGLDPTASSILLFCGGVTCFLGGVSAIFENDIKKVIAFSTLSQLGLMVFCLGMIQPNLALLHLYTHAMFKALLFLCAGLVLMINYGNQDMRLMGSLLLRSPVILVFFNISSFCLMGAPFISSYYSKHVIYELMVMSKVNMVSVTLMLVGATLTSIYSTRMLKVLSWGKLSTLSLLTVLSFQKYVPLALLFLLSICSGKMFWLLDTCNLSIMYTSSYYQLLMYGMLLTGVVVGLSVKPAKSFLFSSIMFLWESSNKMISFFHPITKYTKTLDYGWLEPMNSLSNTVFKIGDSLSKMFKTIDFYLITMARNSTFCVIFVSLCFYFWQNP</sequence>
<evidence type="ECO:0000256" key="2">
    <source>
        <dbReference type="ARBA" id="ARBA00012944"/>
    </source>
</evidence>
<gene>
    <name evidence="11" type="primary">ND5</name>
</gene>
<feature type="transmembrane region" description="Helical" evidence="8">
    <location>
        <begin position="210"/>
        <end position="230"/>
    </location>
</feature>
<dbReference type="InterPro" id="IPR003945">
    <property type="entry name" value="NU5C-like"/>
</dbReference>
<evidence type="ECO:0000256" key="7">
    <source>
        <dbReference type="ARBA" id="ARBA00049551"/>
    </source>
</evidence>
<proteinExistence type="inferred from homology"/>
<dbReference type="CTD" id="4540"/>
<evidence type="ECO:0000256" key="6">
    <source>
        <dbReference type="ARBA" id="ARBA00023136"/>
    </source>
</evidence>
<feature type="transmembrane region" description="Helical" evidence="8">
    <location>
        <begin position="418"/>
        <end position="438"/>
    </location>
</feature>
<dbReference type="GO" id="GO:0042773">
    <property type="term" value="P:ATP synthesis coupled electron transport"/>
    <property type="evidence" value="ECO:0007669"/>
    <property type="project" value="InterPro"/>
</dbReference>
<evidence type="ECO:0000256" key="4">
    <source>
        <dbReference type="ARBA" id="ARBA00022692"/>
    </source>
</evidence>
<comment type="similarity">
    <text evidence="8">Belongs to the complex I subunit 5 family.</text>
</comment>
<evidence type="ECO:0000256" key="8">
    <source>
        <dbReference type="RuleBase" id="RU003404"/>
    </source>
</evidence>
<feature type="transmembrane region" description="Helical" evidence="8">
    <location>
        <begin position="375"/>
        <end position="397"/>
    </location>
</feature>
<keyword evidence="6 8" id="KW-0472">Membrane</keyword>
<evidence type="ECO:0000256" key="5">
    <source>
        <dbReference type="ARBA" id="ARBA00022989"/>
    </source>
</evidence>
<dbReference type="GeneID" id="32887288"/>
<comment type="catalytic activity">
    <reaction evidence="7 8">
        <text>a ubiquinone + NADH + 5 H(+)(in) = a ubiquinol + NAD(+) + 4 H(+)(out)</text>
        <dbReference type="Rhea" id="RHEA:29091"/>
        <dbReference type="Rhea" id="RHEA-COMP:9565"/>
        <dbReference type="Rhea" id="RHEA-COMP:9566"/>
        <dbReference type="ChEBI" id="CHEBI:15378"/>
        <dbReference type="ChEBI" id="CHEBI:16389"/>
        <dbReference type="ChEBI" id="CHEBI:17976"/>
        <dbReference type="ChEBI" id="CHEBI:57540"/>
        <dbReference type="ChEBI" id="CHEBI:57945"/>
        <dbReference type="EC" id="7.1.1.2"/>
    </reaction>
</comment>
<keyword evidence="8" id="KW-0830">Ubiquinone</keyword>
<feature type="transmembrane region" description="Helical" evidence="8">
    <location>
        <begin position="332"/>
        <end position="355"/>
    </location>
</feature>
<dbReference type="PRINTS" id="PR01434">
    <property type="entry name" value="NADHDHGNASE5"/>
</dbReference>
<feature type="transmembrane region" description="Helical" evidence="8">
    <location>
        <begin position="450"/>
        <end position="470"/>
    </location>
</feature>
<geneLocation type="mitochondrion" evidence="11"/>
<comment type="function">
    <text evidence="8">Core subunit of the mitochondrial membrane respiratory chain NADH dehydrogenase (Complex I) which catalyzes electron transfer from NADH through the respiratory chain, using ubiquinone as an electron acceptor. Essential for the catalytic activity and assembly of complex I.</text>
</comment>
<protein>
    <recommendedName>
        <fullName evidence="3 8">NADH-ubiquinone oxidoreductase chain 5</fullName>
        <ecNumber evidence="2 8">7.1.1.2</ecNumber>
    </recommendedName>
</protein>
<dbReference type="Pfam" id="PF00361">
    <property type="entry name" value="Proton_antipo_M"/>
    <property type="match status" value="1"/>
</dbReference>
<keyword evidence="8" id="KW-0813">Transport</keyword>